<name>A0ABS0EMC7_9FLAO</name>
<proteinExistence type="predicted"/>
<dbReference type="GO" id="GO:0016787">
    <property type="term" value="F:hydrolase activity"/>
    <property type="evidence" value="ECO:0007669"/>
    <property type="project" value="UniProtKB-KW"/>
</dbReference>
<dbReference type="InterPro" id="IPR001466">
    <property type="entry name" value="Beta-lactam-related"/>
</dbReference>
<gene>
    <name evidence="2" type="ORF">ITJ86_16930</name>
</gene>
<accession>A0ABS0EMC7</accession>
<dbReference type="PANTHER" id="PTHR46825:SF9">
    <property type="entry name" value="BETA-LACTAMASE-RELATED DOMAIN-CONTAINING PROTEIN"/>
    <property type="match status" value="1"/>
</dbReference>
<evidence type="ECO:0000313" key="2">
    <source>
        <dbReference type="EMBL" id="MBF8151588.1"/>
    </source>
</evidence>
<dbReference type="Gene3D" id="3.40.710.10">
    <property type="entry name" value="DD-peptidase/beta-lactamase superfamily"/>
    <property type="match status" value="1"/>
</dbReference>
<sequence length="294" mass="34303">MFNLNLKDNINDYFPFKIYNPNFPNEKITIQQLANHTSSIIDGNQYDRTYIFKDQIPPFYNDLSDETNQEIKEVVDLFNRNEWMPISTFIENQYSENGIWYNKENFSTYLPGSTYKYSNMGANIAALVIEEASGENYIQFVQKYILDPLEMNQSGWPSKNYYPDYVSTLYWYGYPIPEYELITYGDGGFMTNIKDYSKFLITIIKGYNGEDNILNTTSYEEMLKDPISDDSKNGVFWSVDSEKIGHSGNDPGVKSHAYFLKNNGKDIIVLVDTSNTENDMIEVRDIYRTLLKYM</sequence>
<dbReference type="InterPro" id="IPR012338">
    <property type="entry name" value="Beta-lactam/transpept-like"/>
</dbReference>
<dbReference type="EMBL" id="JADOET010000029">
    <property type="protein sequence ID" value="MBF8151588.1"/>
    <property type="molecule type" value="Genomic_DNA"/>
</dbReference>
<keyword evidence="2" id="KW-0378">Hydrolase</keyword>
<dbReference type="PANTHER" id="PTHR46825">
    <property type="entry name" value="D-ALANYL-D-ALANINE-CARBOXYPEPTIDASE/ENDOPEPTIDASE AMPH"/>
    <property type="match status" value="1"/>
</dbReference>
<dbReference type="Proteomes" id="UP000611215">
    <property type="component" value="Unassembled WGS sequence"/>
</dbReference>
<feature type="domain" description="Beta-lactamase-related" evidence="1">
    <location>
        <begin position="4"/>
        <end position="279"/>
    </location>
</feature>
<dbReference type="Pfam" id="PF00144">
    <property type="entry name" value="Beta-lactamase"/>
    <property type="match status" value="1"/>
</dbReference>
<dbReference type="RefSeq" id="WP_195872839.1">
    <property type="nucleotide sequence ID" value="NZ_JADOET010000029.1"/>
</dbReference>
<evidence type="ECO:0000313" key="3">
    <source>
        <dbReference type="Proteomes" id="UP000611215"/>
    </source>
</evidence>
<organism evidence="2 3">
    <name type="scientific">Winogradskyella marina</name>
    <dbReference type="NCBI Taxonomy" id="2785530"/>
    <lineage>
        <taxon>Bacteria</taxon>
        <taxon>Pseudomonadati</taxon>
        <taxon>Bacteroidota</taxon>
        <taxon>Flavobacteriia</taxon>
        <taxon>Flavobacteriales</taxon>
        <taxon>Flavobacteriaceae</taxon>
        <taxon>Winogradskyella</taxon>
    </lineage>
</organism>
<reference evidence="2 3" key="1">
    <citation type="submission" date="2020-11" db="EMBL/GenBank/DDBJ databases">
        <title>Winogradskyella marina sp. nov., isolated from marine sediment.</title>
        <authorList>
            <person name="Bo J."/>
            <person name="Wang S."/>
            <person name="Song X."/>
            <person name="Du Z."/>
        </authorList>
    </citation>
    <scope>NUCLEOTIDE SEQUENCE [LARGE SCALE GENOMIC DNA]</scope>
    <source>
        <strain evidence="2 3">F6397</strain>
    </source>
</reference>
<dbReference type="SUPFAM" id="SSF56601">
    <property type="entry name" value="beta-lactamase/transpeptidase-like"/>
    <property type="match status" value="1"/>
</dbReference>
<evidence type="ECO:0000259" key="1">
    <source>
        <dbReference type="Pfam" id="PF00144"/>
    </source>
</evidence>
<comment type="caution">
    <text evidence="2">The sequence shown here is derived from an EMBL/GenBank/DDBJ whole genome shotgun (WGS) entry which is preliminary data.</text>
</comment>
<keyword evidence="3" id="KW-1185">Reference proteome</keyword>
<dbReference type="InterPro" id="IPR050491">
    <property type="entry name" value="AmpC-like"/>
</dbReference>
<protein>
    <submittedName>
        <fullName evidence="2">Serine hydrolase</fullName>
    </submittedName>
</protein>